<feature type="coiled-coil region" evidence="1">
    <location>
        <begin position="310"/>
        <end position="337"/>
    </location>
</feature>
<feature type="compositionally biased region" description="Polar residues" evidence="2">
    <location>
        <begin position="68"/>
        <end position="81"/>
    </location>
</feature>
<evidence type="ECO:0000313" key="3">
    <source>
        <dbReference type="EMBL" id="KAH7362888.1"/>
    </source>
</evidence>
<keyword evidence="1" id="KW-0175">Coiled coil</keyword>
<evidence type="ECO:0000313" key="4">
    <source>
        <dbReference type="Proteomes" id="UP000813385"/>
    </source>
</evidence>
<reference evidence="3" key="1">
    <citation type="journal article" date="2021" name="Nat. Commun.">
        <title>Genetic determinants of endophytism in the Arabidopsis root mycobiome.</title>
        <authorList>
            <person name="Mesny F."/>
            <person name="Miyauchi S."/>
            <person name="Thiergart T."/>
            <person name="Pickel B."/>
            <person name="Atanasova L."/>
            <person name="Karlsson M."/>
            <person name="Huettel B."/>
            <person name="Barry K.W."/>
            <person name="Haridas S."/>
            <person name="Chen C."/>
            <person name="Bauer D."/>
            <person name="Andreopoulos W."/>
            <person name="Pangilinan J."/>
            <person name="LaButti K."/>
            <person name="Riley R."/>
            <person name="Lipzen A."/>
            <person name="Clum A."/>
            <person name="Drula E."/>
            <person name="Henrissat B."/>
            <person name="Kohler A."/>
            <person name="Grigoriev I.V."/>
            <person name="Martin F.M."/>
            <person name="Hacquard S."/>
        </authorList>
    </citation>
    <scope>NUCLEOTIDE SEQUENCE</scope>
    <source>
        <strain evidence="3">MPI-CAGE-AT-0016</strain>
    </source>
</reference>
<feature type="compositionally biased region" description="Basic and acidic residues" evidence="2">
    <location>
        <begin position="18"/>
        <end position="27"/>
    </location>
</feature>
<feature type="compositionally biased region" description="Polar residues" evidence="2">
    <location>
        <begin position="99"/>
        <end position="114"/>
    </location>
</feature>
<sequence length="776" mass="87015">MTTQSRLSLLAGRPGPFEARDNTHRDSPVPYLGRGSDSFADYYSRRDRDDHPFQASPSSTRNDRANFPHSTMLSRPTNNALPPTPPPPSPPHPPPTAKEQPSSTGVDTVSNLFQPQVPPPPLVISAPRPRPPPPPPPPPSLLSRRPGQQFPVKASSSRHAGSVALADLEIASARSSANARDNGSAHNIFATVPRTLSTEPPFSAQILLDESSSDASDDIFETYNNQFPPLLPTVGGRTALVNQRKFITNAIANKVVQTETRVRKGGGHLHVPHPEGQYAGSYPGSSAVSSSYQDDDEVENEQIQVLWTELKEKRKDIAQARLVMAQHRRRMQQHRHKKVKAEVAFMDFVRRRILDSWESGTIPPDGQLLQQRYAEMKRLNTEYQLMEVDYEDLENHLDDEEGIANRIEVAFFSKIARQQMRPTTPPPVSEDEGLPKRSEYLKNTPYMLLGISRNGPTEEDHPFWIDLISAIEDMNMAVEDLSEITMRHEALEYAAQLRPVVGKPMAADDDNFMSRFPSLEAAGKSKVDEATRKVRQLHEKCKLHGVAKQFPSHALAYILDNSIGPDLSLDDQLPPGRSLTHAKFPQLLSAPDHVLRDQTALGDLRDTARWPSSRPDKAKRHAAAMKEYGIHQLVYNVGSKDDDTPQFADDPEFIPRWLLHQLRTSALEAHRLAAIFTQVTGLAIRNYDRWQADVLHYWWHDDTMIKRKKHAMPDYEGSLVMEFHQGDRSSRLRTWNGSSSRRDGRRRCSDAASLPTESPPDWTESTGGDSQSVHSA</sequence>
<feature type="region of interest" description="Disordered" evidence="2">
    <location>
        <begin position="730"/>
        <end position="776"/>
    </location>
</feature>
<proteinExistence type="predicted"/>
<dbReference type="EMBL" id="JAGPXD010000003">
    <property type="protein sequence ID" value="KAH7362888.1"/>
    <property type="molecule type" value="Genomic_DNA"/>
</dbReference>
<name>A0A8K0TM31_9PEZI</name>
<feature type="region of interest" description="Disordered" evidence="2">
    <location>
        <begin position="1"/>
        <end position="159"/>
    </location>
</feature>
<protein>
    <submittedName>
        <fullName evidence="3">Uncharacterized protein</fullName>
    </submittedName>
</protein>
<feature type="compositionally biased region" description="Basic and acidic residues" evidence="2">
    <location>
        <begin position="740"/>
        <end position="749"/>
    </location>
</feature>
<feature type="compositionally biased region" description="Polar residues" evidence="2">
    <location>
        <begin position="763"/>
        <end position="776"/>
    </location>
</feature>
<dbReference type="OrthoDB" id="3553547at2759"/>
<dbReference type="Proteomes" id="UP000813385">
    <property type="component" value="Unassembled WGS sequence"/>
</dbReference>
<accession>A0A8K0TM31</accession>
<organism evidence="3 4">
    <name type="scientific">Plectosphaerella cucumerina</name>
    <dbReference type="NCBI Taxonomy" id="40658"/>
    <lineage>
        <taxon>Eukaryota</taxon>
        <taxon>Fungi</taxon>
        <taxon>Dikarya</taxon>
        <taxon>Ascomycota</taxon>
        <taxon>Pezizomycotina</taxon>
        <taxon>Sordariomycetes</taxon>
        <taxon>Hypocreomycetidae</taxon>
        <taxon>Glomerellales</taxon>
        <taxon>Plectosphaerellaceae</taxon>
        <taxon>Plectosphaerella</taxon>
    </lineage>
</organism>
<dbReference type="AlphaFoldDB" id="A0A8K0TM31"/>
<feature type="compositionally biased region" description="Basic and acidic residues" evidence="2">
    <location>
        <begin position="43"/>
        <end position="52"/>
    </location>
</feature>
<keyword evidence="4" id="KW-1185">Reference proteome</keyword>
<feature type="coiled-coil region" evidence="1">
    <location>
        <begin position="376"/>
        <end position="410"/>
    </location>
</feature>
<gene>
    <name evidence="3" type="ORF">B0T11DRAFT_281638</name>
</gene>
<feature type="compositionally biased region" description="Pro residues" evidence="2">
    <location>
        <begin position="116"/>
        <end position="140"/>
    </location>
</feature>
<comment type="caution">
    <text evidence="3">The sequence shown here is derived from an EMBL/GenBank/DDBJ whole genome shotgun (WGS) entry which is preliminary data.</text>
</comment>
<evidence type="ECO:0000256" key="1">
    <source>
        <dbReference type="SAM" id="Coils"/>
    </source>
</evidence>
<feature type="compositionally biased region" description="Pro residues" evidence="2">
    <location>
        <begin position="82"/>
        <end position="96"/>
    </location>
</feature>
<evidence type="ECO:0000256" key="2">
    <source>
        <dbReference type="SAM" id="MobiDB-lite"/>
    </source>
</evidence>